<dbReference type="EMBL" id="MN739391">
    <property type="protein sequence ID" value="QHT02201.1"/>
    <property type="molecule type" value="Genomic_DNA"/>
</dbReference>
<evidence type="ECO:0000313" key="3">
    <source>
        <dbReference type="EMBL" id="QHT02201.1"/>
    </source>
</evidence>
<organism evidence="3">
    <name type="scientific">viral metagenome</name>
    <dbReference type="NCBI Taxonomy" id="1070528"/>
    <lineage>
        <taxon>unclassified sequences</taxon>
        <taxon>metagenomes</taxon>
        <taxon>organismal metagenomes</taxon>
    </lineage>
</organism>
<feature type="domain" description="Thioredoxin" evidence="2">
    <location>
        <begin position="1"/>
        <end position="107"/>
    </location>
</feature>
<sequence>MNSAIINVKTLSEYSQILKNNRYVVANFSASFCKPCKEIAPFIEDMAVRYSNITFLKIDIEDASEISDYHNITSIPFFKFYKNELEITSYCGTDKKIIQDAVENMTCMYL</sequence>
<dbReference type="CDD" id="cd02947">
    <property type="entry name" value="TRX_family"/>
    <property type="match status" value="1"/>
</dbReference>
<reference evidence="3" key="1">
    <citation type="journal article" date="2020" name="Nature">
        <title>Giant virus diversity and host interactions through global metagenomics.</title>
        <authorList>
            <person name="Schulz F."/>
            <person name="Roux S."/>
            <person name="Paez-Espino D."/>
            <person name="Jungbluth S."/>
            <person name="Walsh D.A."/>
            <person name="Denef V.J."/>
            <person name="McMahon K.D."/>
            <person name="Konstantinidis K.T."/>
            <person name="Eloe-Fadrosh E.A."/>
            <person name="Kyrpides N.C."/>
            <person name="Woyke T."/>
        </authorList>
    </citation>
    <scope>NUCLEOTIDE SEQUENCE</scope>
    <source>
        <strain evidence="3">GVMAG-M-3300020565-3</strain>
    </source>
</reference>
<proteinExistence type="predicted"/>
<dbReference type="Pfam" id="PF00085">
    <property type="entry name" value="Thioredoxin"/>
    <property type="match status" value="1"/>
</dbReference>
<keyword evidence="1" id="KW-1015">Disulfide bond</keyword>
<name>A0A6C0CCL0_9ZZZZ</name>
<dbReference type="PROSITE" id="PS51352">
    <property type="entry name" value="THIOREDOXIN_2"/>
    <property type="match status" value="1"/>
</dbReference>
<protein>
    <recommendedName>
        <fullName evidence="2">Thioredoxin domain-containing protein</fullName>
    </recommendedName>
</protein>
<evidence type="ECO:0000259" key="2">
    <source>
        <dbReference type="PROSITE" id="PS51352"/>
    </source>
</evidence>
<evidence type="ECO:0000256" key="1">
    <source>
        <dbReference type="ARBA" id="ARBA00023157"/>
    </source>
</evidence>
<dbReference type="InterPro" id="IPR036249">
    <property type="entry name" value="Thioredoxin-like_sf"/>
</dbReference>
<dbReference type="InterPro" id="IPR013766">
    <property type="entry name" value="Thioredoxin_domain"/>
</dbReference>
<dbReference type="Gene3D" id="3.40.30.10">
    <property type="entry name" value="Glutaredoxin"/>
    <property type="match status" value="1"/>
</dbReference>
<dbReference type="SUPFAM" id="SSF52833">
    <property type="entry name" value="Thioredoxin-like"/>
    <property type="match status" value="1"/>
</dbReference>
<dbReference type="AlphaFoldDB" id="A0A6C0CCL0"/>
<dbReference type="PANTHER" id="PTHR46115">
    <property type="entry name" value="THIOREDOXIN-LIKE PROTEIN 1"/>
    <property type="match status" value="1"/>
</dbReference>
<accession>A0A6C0CCL0</accession>